<keyword evidence="1" id="KW-0812">Transmembrane</keyword>
<reference evidence="3 4" key="1">
    <citation type="submission" date="2017-08" db="EMBL/GenBank/DDBJ databases">
        <title>Halomonas alkalisoli sp. nov., isolated from saline alkaline soil.</title>
        <authorList>
            <person name="Wang D."/>
            <person name="Zhang G."/>
        </authorList>
    </citation>
    <scope>NUCLEOTIDE SEQUENCE [LARGE SCALE GENOMIC DNA]</scope>
    <source>
        <strain evidence="3 4">WRN001</strain>
    </source>
</reference>
<protein>
    <recommendedName>
        <fullName evidence="2">DUF112 domain-containing protein</fullName>
    </recommendedName>
</protein>
<dbReference type="RefSeq" id="WP_095622458.1">
    <property type="nucleotide sequence ID" value="NZ_NSKB01000007.1"/>
</dbReference>
<keyword evidence="4" id="KW-1185">Reference proteome</keyword>
<dbReference type="PANTHER" id="PTHR35342:SF5">
    <property type="entry name" value="TRICARBOXYLIC TRANSPORT PROTEIN"/>
    <property type="match status" value="1"/>
</dbReference>
<organism evidence="3 4">
    <name type="scientific">Halomonas salipaludis</name>
    <dbReference type="NCBI Taxonomy" id="2032625"/>
    <lineage>
        <taxon>Bacteria</taxon>
        <taxon>Pseudomonadati</taxon>
        <taxon>Pseudomonadota</taxon>
        <taxon>Gammaproteobacteria</taxon>
        <taxon>Oceanospirillales</taxon>
        <taxon>Halomonadaceae</taxon>
        <taxon>Halomonas</taxon>
    </lineage>
</organism>
<dbReference type="AlphaFoldDB" id="A0A2A2ESJ6"/>
<proteinExistence type="predicted"/>
<name>A0A2A2ESJ6_9GAMM</name>
<feature type="domain" description="DUF112" evidence="2">
    <location>
        <begin position="20"/>
        <end position="440"/>
    </location>
</feature>
<feature type="transmembrane region" description="Helical" evidence="1">
    <location>
        <begin position="151"/>
        <end position="181"/>
    </location>
</feature>
<dbReference type="InterPro" id="IPR002823">
    <property type="entry name" value="DUF112_TM"/>
</dbReference>
<dbReference type="PANTHER" id="PTHR35342">
    <property type="entry name" value="TRICARBOXYLIC TRANSPORT PROTEIN"/>
    <property type="match status" value="1"/>
</dbReference>
<feature type="transmembrane region" description="Helical" evidence="1">
    <location>
        <begin position="77"/>
        <end position="95"/>
    </location>
</feature>
<feature type="transmembrane region" description="Helical" evidence="1">
    <location>
        <begin position="107"/>
        <end position="131"/>
    </location>
</feature>
<feature type="transmembrane region" description="Helical" evidence="1">
    <location>
        <begin position="386"/>
        <end position="406"/>
    </location>
</feature>
<evidence type="ECO:0000259" key="2">
    <source>
        <dbReference type="Pfam" id="PF01970"/>
    </source>
</evidence>
<comment type="caution">
    <text evidence="3">The sequence shown here is derived from an EMBL/GenBank/DDBJ whole genome shotgun (WGS) entry which is preliminary data.</text>
</comment>
<dbReference type="EMBL" id="NSKB01000007">
    <property type="protein sequence ID" value="PAU75263.1"/>
    <property type="molecule type" value="Genomic_DNA"/>
</dbReference>
<feature type="transmembrane region" description="Helical" evidence="1">
    <location>
        <begin position="329"/>
        <end position="350"/>
    </location>
</feature>
<feature type="transmembrane region" description="Helical" evidence="1">
    <location>
        <begin position="356"/>
        <end position="374"/>
    </location>
</feature>
<sequence>MDILNNLALGADIAFSLEGLLFCFVGVLVGTFVGVLPGIGPLAAISLALPMTYYLSPPIALIMLAGIFYGAQYGGSIAAILLNLPGTASAAVTCLDGNQLTKQGRAGVALFTAAIASFSGGIIAIFMVLGFTPMIASFAMGFGPEDYFSVMLLGLVAASTLSVGSPLKGMTMVILGIALGLVGIDETSGAARFTFGALALSDGISLVALAMGLFGVGEILANLGQEKRAPLITGSLTFKSMIPRREEWRGLWKSILRGSGIGAFVGALPGSGPAIAAFMSYAAEKKLAKHPEKFGRGELRGVAAPESANNAAVQAAFIPTLSLGIPGDAVMAVLLGAMILHGISPGPMLVTSNPEMFWGLVVSFGVGNIMLLILNVPLIRVWVRMLLIPYHVLYPAMLFFICIGVYSVRSSVFDIYTALFFGMIGYFLIRLRYPAAPLLLGFILGPMMEVHFRRALLLSRGDYWTFFASGPSTVFLALSALFLVLTTWAAFRKGSARVPTQGDGAG</sequence>
<feature type="transmembrane region" description="Helical" evidence="1">
    <location>
        <begin position="472"/>
        <end position="491"/>
    </location>
</feature>
<keyword evidence="1" id="KW-1133">Transmembrane helix</keyword>
<feature type="transmembrane region" description="Helical" evidence="1">
    <location>
        <begin position="412"/>
        <end position="429"/>
    </location>
</feature>
<feature type="transmembrane region" description="Helical" evidence="1">
    <location>
        <begin position="51"/>
        <end position="71"/>
    </location>
</feature>
<dbReference type="Proteomes" id="UP000217771">
    <property type="component" value="Unassembled WGS sequence"/>
</dbReference>
<dbReference type="Pfam" id="PF01970">
    <property type="entry name" value="TctA"/>
    <property type="match status" value="1"/>
</dbReference>
<evidence type="ECO:0000313" key="4">
    <source>
        <dbReference type="Proteomes" id="UP000217771"/>
    </source>
</evidence>
<feature type="transmembrane region" description="Helical" evidence="1">
    <location>
        <begin position="19"/>
        <end position="39"/>
    </location>
</feature>
<feature type="transmembrane region" description="Helical" evidence="1">
    <location>
        <begin position="261"/>
        <end position="283"/>
    </location>
</feature>
<feature type="transmembrane region" description="Helical" evidence="1">
    <location>
        <begin position="193"/>
        <end position="214"/>
    </location>
</feature>
<feature type="transmembrane region" description="Helical" evidence="1">
    <location>
        <begin position="436"/>
        <end position="452"/>
    </location>
</feature>
<keyword evidence="1" id="KW-0472">Membrane</keyword>
<dbReference type="OrthoDB" id="9781349at2"/>
<evidence type="ECO:0000256" key="1">
    <source>
        <dbReference type="SAM" id="Phobius"/>
    </source>
</evidence>
<evidence type="ECO:0000313" key="3">
    <source>
        <dbReference type="EMBL" id="PAU75263.1"/>
    </source>
</evidence>
<accession>A0A2A2ESJ6</accession>
<gene>
    <name evidence="3" type="ORF">CK498_19150</name>
</gene>